<dbReference type="AlphaFoldDB" id="A0A3P7P1S7"/>
<keyword evidence="5" id="KW-0028">Amino-acid biosynthesis</keyword>
<accession>A0A3P7P1S7</accession>
<dbReference type="Proteomes" id="UP000279029">
    <property type="component" value="Chromosome"/>
</dbReference>
<keyword evidence="8" id="KW-0460">Magnesium</keyword>
<keyword evidence="7 12" id="KW-0378">Hydrolase</keyword>
<dbReference type="EC" id="3.1.3.3" evidence="4"/>
<evidence type="ECO:0000256" key="2">
    <source>
        <dbReference type="ARBA" id="ARBA00005135"/>
    </source>
</evidence>
<protein>
    <recommendedName>
        <fullName evidence="4">phosphoserine phosphatase</fullName>
        <ecNumber evidence="4">3.1.3.3</ecNumber>
    </recommendedName>
</protein>
<evidence type="ECO:0000256" key="3">
    <source>
        <dbReference type="ARBA" id="ARBA00009184"/>
    </source>
</evidence>
<keyword evidence="13" id="KW-1185">Reference proteome</keyword>
<name>A0A3P7P1S7_9FIRM</name>
<reference evidence="12 13" key="1">
    <citation type="submission" date="2018-09" db="EMBL/GenBank/DDBJ databases">
        <authorList>
            <person name="Postec A."/>
        </authorList>
    </citation>
    <scope>NUCLEOTIDE SEQUENCE [LARGE SCALE GENOMIC DNA]</scope>
    <source>
        <strain evidence="12">70B-A</strain>
    </source>
</reference>
<evidence type="ECO:0000256" key="5">
    <source>
        <dbReference type="ARBA" id="ARBA00022605"/>
    </source>
</evidence>
<dbReference type="PANTHER" id="PTHR43344:SF2">
    <property type="entry name" value="PHOSPHOSERINE PHOSPHATASE"/>
    <property type="match status" value="1"/>
</dbReference>
<dbReference type="CDD" id="cd02612">
    <property type="entry name" value="HAD_PGPPase"/>
    <property type="match status" value="1"/>
</dbReference>
<dbReference type="Gene3D" id="3.40.50.1000">
    <property type="entry name" value="HAD superfamily/HAD-like"/>
    <property type="match status" value="1"/>
</dbReference>
<dbReference type="NCBIfam" id="TIGR01490">
    <property type="entry name" value="HAD-SF-IB-hyp1"/>
    <property type="match status" value="1"/>
</dbReference>
<keyword evidence="6" id="KW-0479">Metal-binding</keyword>
<dbReference type="SUPFAM" id="SSF56784">
    <property type="entry name" value="HAD-like"/>
    <property type="match status" value="1"/>
</dbReference>
<keyword evidence="9" id="KW-0718">Serine biosynthesis</keyword>
<sequence>MGKVAAFFDIDGTLYREGMITAIFKKMIKSDIISSEVWYKELREKYNRWDKRIGNYDDYLVRMAEIYVDAIRGLHRTQVEFIANKVIEQNGDRVYTYTRDQIRWHKNQGHKIITISGSPFELVREISEKFEFDHYIGSVYEMDDEHYYTGAVRPMWDSQNKKVALKNLVSEYNIELSESYAYGDTAGDFEMLKSVGHPIAMNPTRELLQKIDKDLTVRDKIKIVVERKDMIYHLSPDSIQIGENKN</sequence>
<evidence type="ECO:0000256" key="7">
    <source>
        <dbReference type="ARBA" id="ARBA00022801"/>
    </source>
</evidence>
<dbReference type="NCBIfam" id="TIGR01488">
    <property type="entry name" value="HAD-SF-IB"/>
    <property type="match status" value="1"/>
</dbReference>
<evidence type="ECO:0000313" key="12">
    <source>
        <dbReference type="EMBL" id="VDN47440.1"/>
    </source>
</evidence>
<dbReference type="GO" id="GO:0036424">
    <property type="term" value="F:L-phosphoserine phosphatase activity"/>
    <property type="evidence" value="ECO:0007669"/>
    <property type="project" value="TreeGrafter"/>
</dbReference>
<proteinExistence type="inferred from homology"/>
<dbReference type="KEGG" id="cbar:PATL70BA_1555"/>
<evidence type="ECO:0000256" key="4">
    <source>
        <dbReference type="ARBA" id="ARBA00012640"/>
    </source>
</evidence>
<evidence type="ECO:0000256" key="11">
    <source>
        <dbReference type="ARBA" id="ARBA00048523"/>
    </source>
</evidence>
<dbReference type="RefSeq" id="WP_125136752.1">
    <property type="nucleotide sequence ID" value="NZ_LR130778.1"/>
</dbReference>
<dbReference type="PANTHER" id="PTHR43344">
    <property type="entry name" value="PHOSPHOSERINE PHOSPHATASE"/>
    <property type="match status" value="1"/>
</dbReference>
<dbReference type="InterPro" id="IPR036412">
    <property type="entry name" value="HAD-like_sf"/>
</dbReference>
<comment type="cofactor">
    <cofactor evidence="1">
        <name>Mg(2+)</name>
        <dbReference type="ChEBI" id="CHEBI:18420"/>
    </cofactor>
</comment>
<organism evidence="12 13">
    <name type="scientific">Petrocella atlantisensis</name>
    <dbReference type="NCBI Taxonomy" id="2173034"/>
    <lineage>
        <taxon>Bacteria</taxon>
        <taxon>Bacillati</taxon>
        <taxon>Bacillota</taxon>
        <taxon>Clostridia</taxon>
        <taxon>Lachnospirales</taxon>
        <taxon>Vallitaleaceae</taxon>
        <taxon>Petrocella</taxon>
    </lineage>
</organism>
<comment type="similarity">
    <text evidence="3">Belongs to the HAD-like hydrolase superfamily. SerB family.</text>
</comment>
<dbReference type="GO" id="GO:0005737">
    <property type="term" value="C:cytoplasm"/>
    <property type="evidence" value="ECO:0007669"/>
    <property type="project" value="TreeGrafter"/>
</dbReference>
<comment type="catalytic activity">
    <reaction evidence="11">
        <text>O-phospho-D-serine + H2O = D-serine + phosphate</text>
        <dbReference type="Rhea" id="RHEA:24873"/>
        <dbReference type="ChEBI" id="CHEBI:15377"/>
        <dbReference type="ChEBI" id="CHEBI:35247"/>
        <dbReference type="ChEBI" id="CHEBI:43474"/>
        <dbReference type="ChEBI" id="CHEBI:58680"/>
        <dbReference type="EC" id="3.1.3.3"/>
    </reaction>
</comment>
<evidence type="ECO:0000313" key="13">
    <source>
        <dbReference type="Proteomes" id="UP000279029"/>
    </source>
</evidence>
<dbReference type="EMBL" id="LR130778">
    <property type="protein sequence ID" value="VDN47440.1"/>
    <property type="molecule type" value="Genomic_DNA"/>
</dbReference>
<comment type="pathway">
    <text evidence="2">Amino-acid biosynthesis; L-serine biosynthesis; L-serine from 3-phospho-D-glycerate: step 3/3.</text>
</comment>
<dbReference type="GO" id="GO:0000287">
    <property type="term" value="F:magnesium ion binding"/>
    <property type="evidence" value="ECO:0007669"/>
    <property type="project" value="TreeGrafter"/>
</dbReference>
<dbReference type="GO" id="GO:0006564">
    <property type="term" value="P:L-serine biosynthetic process"/>
    <property type="evidence" value="ECO:0007669"/>
    <property type="project" value="UniProtKB-KW"/>
</dbReference>
<evidence type="ECO:0000256" key="9">
    <source>
        <dbReference type="ARBA" id="ARBA00023299"/>
    </source>
</evidence>
<evidence type="ECO:0000256" key="10">
    <source>
        <dbReference type="ARBA" id="ARBA00048138"/>
    </source>
</evidence>
<evidence type="ECO:0000256" key="8">
    <source>
        <dbReference type="ARBA" id="ARBA00022842"/>
    </source>
</evidence>
<gene>
    <name evidence="12" type="ORF">PATL70BA_1555</name>
</gene>
<dbReference type="InterPro" id="IPR006385">
    <property type="entry name" value="HAD_hydro_SerB1"/>
</dbReference>
<evidence type="ECO:0000256" key="6">
    <source>
        <dbReference type="ARBA" id="ARBA00022723"/>
    </source>
</evidence>
<comment type="catalytic activity">
    <reaction evidence="10">
        <text>O-phospho-L-serine + H2O = L-serine + phosphate</text>
        <dbReference type="Rhea" id="RHEA:21208"/>
        <dbReference type="ChEBI" id="CHEBI:15377"/>
        <dbReference type="ChEBI" id="CHEBI:33384"/>
        <dbReference type="ChEBI" id="CHEBI:43474"/>
        <dbReference type="ChEBI" id="CHEBI:57524"/>
        <dbReference type="EC" id="3.1.3.3"/>
    </reaction>
</comment>
<dbReference type="OrthoDB" id="9794212at2"/>
<dbReference type="Pfam" id="PF12710">
    <property type="entry name" value="HAD"/>
    <property type="match status" value="1"/>
</dbReference>
<dbReference type="InterPro" id="IPR023214">
    <property type="entry name" value="HAD_sf"/>
</dbReference>
<evidence type="ECO:0000256" key="1">
    <source>
        <dbReference type="ARBA" id="ARBA00001946"/>
    </source>
</evidence>
<dbReference type="InterPro" id="IPR050582">
    <property type="entry name" value="HAD-like_SerB"/>
</dbReference>